<keyword evidence="1" id="KW-0805">Transcription regulation</keyword>
<dbReference type="PANTHER" id="PTHR30055">
    <property type="entry name" value="HTH-TYPE TRANSCRIPTIONAL REGULATOR RUTR"/>
    <property type="match status" value="1"/>
</dbReference>
<dbReference type="Proteomes" id="UP000004699">
    <property type="component" value="Unassembled WGS sequence"/>
</dbReference>
<evidence type="ECO:0000313" key="7">
    <source>
        <dbReference type="Proteomes" id="UP000004699"/>
    </source>
</evidence>
<protein>
    <recommendedName>
        <fullName evidence="5">HTH tetR-type domain-containing protein</fullName>
    </recommendedName>
</protein>
<dbReference type="InterPro" id="IPR036271">
    <property type="entry name" value="Tet_transcr_reg_TetR-rel_C_sf"/>
</dbReference>
<dbReference type="STRING" id="565045.NOR51B_396"/>
<dbReference type="OrthoDB" id="5982141at2"/>
<feature type="domain" description="HTH tetR-type" evidence="5">
    <location>
        <begin position="19"/>
        <end position="79"/>
    </location>
</feature>
<dbReference type="EMBL" id="DS999411">
    <property type="protein sequence ID" value="EED34459.1"/>
    <property type="molecule type" value="Genomic_DNA"/>
</dbReference>
<keyword evidence="2 4" id="KW-0238">DNA-binding</keyword>
<evidence type="ECO:0000256" key="2">
    <source>
        <dbReference type="ARBA" id="ARBA00023125"/>
    </source>
</evidence>
<dbReference type="InterPro" id="IPR050109">
    <property type="entry name" value="HTH-type_TetR-like_transc_reg"/>
</dbReference>
<dbReference type="PROSITE" id="PS01081">
    <property type="entry name" value="HTH_TETR_1"/>
    <property type="match status" value="1"/>
</dbReference>
<evidence type="ECO:0000256" key="1">
    <source>
        <dbReference type="ARBA" id="ARBA00023015"/>
    </source>
</evidence>
<keyword evidence="7" id="KW-1185">Reference proteome</keyword>
<name>B8KWV8_9GAMM</name>
<organism evidence="6 7">
    <name type="scientific">Luminiphilus syltensis NOR5-1B</name>
    <dbReference type="NCBI Taxonomy" id="565045"/>
    <lineage>
        <taxon>Bacteria</taxon>
        <taxon>Pseudomonadati</taxon>
        <taxon>Pseudomonadota</taxon>
        <taxon>Gammaproteobacteria</taxon>
        <taxon>Cellvibrionales</taxon>
        <taxon>Halieaceae</taxon>
        <taxon>Luminiphilus</taxon>
    </lineage>
</organism>
<dbReference type="eggNOG" id="COG1309">
    <property type="taxonomic scope" value="Bacteria"/>
</dbReference>
<evidence type="ECO:0000259" key="5">
    <source>
        <dbReference type="PROSITE" id="PS50977"/>
    </source>
</evidence>
<accession>B8KWV8</accession>
<gene>
    <name evidence="6" type="ORF">NOR51B_396</name>
</gene>
<dbReference type="SUPFAM" id="SSF46689">
    <property type="entry name" value="Homeodomain-like"/>
    <property type="match status" value="2"/>
</dbReference>
<dbReference type="InterPro" id="IPR023772">
    <property type="entry name" value="DNA-bd_HTH_TetR-type_CS"/>
</dbReference>
<keyword evidence="3" id="KW-0804">Transcription</keyword>
<evidence type="ECO:0000256" key="3">
    <source>
        <dbReference type="ARBA" id="ARBA00023163"/>
    </source>
</evidence>
<dbReference type="PROSITE" id="PS50977">
    <property type="entry name" value="HTH_TETR_2"/>
    <property type="match status" value="2"/>
</dbReference>
<dbReference type="GO" id="GO:0000976">
    <property type="term" value="F:transcription cis-regulatory region binding"/>
    <property type="evidence" value="ECO:0007669"/>
    <property type="project" value="TreeGrafter"/>
</dbReference>
<dbReference type="Gene3D" id="1.10.10.60">
    <property type="entry name" value="Homeodomain-like"/>
    <property type="match status" value="2"/>
</dbReference>
<dbReference type="HOGENOM" id="CLU_053314_0_0_6"/>
<dbReference type="InterPro" id="IPR009057">
    <property type="entry name" value="Homeodomain-like_sf"/>
</dbReference>
<feature type="domain" description="HTH tetR-type" evidence="5">
    <location>
        <begin position="238"/>
        <end position="298"/>
    </location>
</feature>
<feature type="DNA-binding region" description="H-T-H motif" evidence="4">
    <location>
        <begin position="42"/>
        <end position="61"/>
    </location>
</feature>
<reference evidence="7" key="1">
    <citation type="journal article" date="2013" name="BMC Microbiol.">
        <title>Taxonomy and evolution of bacteriochlorophyll a-containing members of the OM60/NOR5 clade of marine gammaproteobacteria: description of Luminiphilus syltensis gen. nov., sp. nov., reclassification of Haliea rubra as Pseudohaliea rubra gen. nov., comb. nov., and emendation of Chromatocurvus halotolerans.</title>
        <authorList>
            <person name="Spring S."/>
            <person name="Riedel T."/>
            <person name="Sproer C."/>
            <person name="Yan S."/>
            <person name="Harder J."/>
            <person name="Fuchs B.M."/>
        </authorList>
    </citation>
    <scope>NUCLEOTIDE SEQUENCE [LARGE SCALE GENOMIC DNA]</scope>
    <source>
        <strain evidence="7">NOR51-B</strain>
    </source>
</reference>
<dbReference type="PANTHER" id="PTHR30055:SF234">
    <property type="entry name" value="HTH-TYPE TRANSCRIPTIONAL REGULATOR BETI"/>
    <property type="match status" value="1"/>
</dbReference>
<dbReference type="AlphaFoldDB" id="B8KWV8"/>
<dbReference type="Gene3D" id="1.10.357.10">
    <property type="entry name" value="Tetracycline Repressor, domain 2"/>
    <property type="match status" value="2"/>
</dbReference>
<sequence length="424" mass="47786">MAGQPSSSESPFNRGIQHEAKRHAILSRAAKLFNTRGARATTLADVASKLGLTKTSLYYYVKTKEDLIFQCYEASIANAHQTLDQVELETNDPLERILGFMQRHFDTILDALAGRGDYFAAPLEIASLKAGHKEFLEKRYLDIFLRVRGYLREGMTSGTIRQSHSTTTARALIGALDWSFYWLYEMKPADAARAGGAMRDLFTRGLFSAECDYNPAMHPFMQGTPVSARGFDREAQNRIKQEAFFKAGTRFFNTKGFNGTSLDEIAENLQVSKGAFYYHFANKESLLTQCYDYSMDQLEAIHSEIDAQSLNGPEKLDQACRRIFNVQNSELGPLIRYNTITALSPMKRRKVLARTERLNDYLASFIDQGVAEGLLRPIGTTVVKNLMMGAINASMDIDLWRKVDDLDSTAVDYFDVFYFGLKSV</sequence>
<dbReference type="Pfam" id="PF00440">
    <property type="entry name" value="TetR_N"/>
    <property type="match status" value="2"/>
</dbReference>
<dbReference type="GO" id="GO:0003700">
    <property type="term" value="F:DNA-binding transcription factor activity"/>
    <property type="evidence" value="ECO:0007669"/>
    <property type="project" value="TreeGrafter"/>
</dbReference>
<dbReference type="InterPro" id="IPR001647">
    <property type="entry name" value="HTH_TetR"/>
</dbReference>
<evidence type="ECO:0000256" key="4">
    <source>
        <dbReference type="PROSITE-ProRule" id="PRU00335"/>
    </source>
</evidence>
<evidence type="ECO:0000313" key="6">
    <source>
        <dbReference type="EMBL" id="EED34459.1"/>
    </source>
</evidence>
<dbReference type="SUPFAM" id="SSF48498">
    <property type="entry name" value="Tetracyclin repressor-like, C-terminal domain"/>
    <property type="match status" value="2"/>
</dbReference>
<proteinExistence type="predicted"/>
<dbReference type="RefSeq" id="WP_009019207.1">
    <property type="nucleotide sequence ID" value="NZ_DS999411.1"/>
</dbReference>
<dbReference type="PRINTS" id="PR00455">
    <property type="entry name" value="HTHTETR"/>
</dbReference>
<feature type="DNA-binding region" description="H-T-H motif" evidence="4">
    <location>
        <begin position="261"/>
        <end position="280"/>
    </location>
</feature>